<dbReference type="EMBL" id="CP003423">
    <property type="protein sequence ID" value="AFH43062.1"/>
    <property type="molecule type" value="Genomic_DNA"/>
</dbReference>
<feature type="transmembrane region" description="Helical" evidence="1">
    <location>
        <begin position="133"/>
        <end position="155"/>
    </location>
</feature>
<evidence type="ECO:0008006" key="4">
    <source>
        <dbReference type="Google" id="ProtNLM"/>
    </source>
</evidence>
<dbReference type="AlphaFoldDB" id="I0A255"/>
<sequence>MEALKKLSEFIEKSYLADYHKINRFFSEADAALISLVTPILVVLSKDIRFSLVIIFSSFLVAFLMKESLLRQLKNTLFFIPLFSLAVAVPRYFIDPSFGIYGLLEFFFKVWAALSFPTLMARCYGVERLASGFASIGIPSGFSSLLALTSIDALISTRMLWNSVLMLRSRGGLKVSLKEIGYFVGFQFLRSFERGERINLAYLSRGGMEISLRRSSLSIKIVPFMLTIFILFIICTKI</sequence>
<keyword evidence="1" id="KW-1133">Transmembrane helix</keyword>
<proteinExistence type="predicted"/>
<feature type="transmembrane region" description="Helical" evidence="1">
    <location>
        <begin position="77"/>
        <end position="94"/>
    </location>
</feature>
<dbReference type="KEGG" id="ffo:FFONT_1074"/>
<evidence type="ECO:0000313" key="2">
    <source>
        <dbReference type="EMBL" id="AFH43062.1"/>
    </source>
</evidence>
<keyword evidence="1" id="KW-0812">Transmembrane</keyword>
<feature type="transmembrane region" description="Helical" evidence="1">
    <location>
        <begin position="48"/>
        <end position="65"/>
    </location>
</feature>
<name>I0A255_FERFK</name>
<dbReference type="eggNOG" id="arCOG02250">
    <property type="taxonomic scope" value="Archaea"/>
</dbReference>
<feature type="transmembrane region" description="Helical" evidence="1">
    <location>
        <begin position="100"/>
        <end position="121"/>
    </location>
</feature>
<keyword evidence="3" id="KW-1185">Reference proteome</keyword>
<evidence type="ECO:0000256" key="1">
    <source>
        <dbReference type="SAM" id="Phobius"/>
    </source>
</evidence>
<feature type="transmembrane region" description="Helical" evidence="1">
    <location>
        <begin position="217"/>
        <end position="235"/>
    </location>
</feature>
<accession>I0A255</accession>
<gene>
    <name evidence="2" type="ordered locus">FFONT_1074</name>
</gene>
<dbReference type="GeneID" id="12450167"/>
<dbReference type="Proteomes" id="UP000007391">
    <property type="component" value="Chromosome"/>
</dbReference>
<organism evidence="2 3">
    <name type="scientific">Fervidicoccus fontis (strain DSM 19380 / JCM 18336 / VKM B-2539 / Kam940)</name>
    <dbReference type="NCBI Taxonomy" id="1163730"/>
    <lineage>
        <taxon>Archaea</taxon>
        <taxon>Thermoproteota</taxon>
        <taxon>Thermoprotei</taxon>
        <taxon>Fervidicoccales</taxon>
        <taxon>Fervidicoccaceae</taxon>
        <taxon>Fervidicoccus</taxon>
    </lineage>
</organism>
<dbReference type="RefSeq" id="WP_014558211.1">
    <property type="nucleotide sequence ID" value="NC_017461.1"/>
</dbReference>
<keyword evidence="1" id="KW-0472">Membrane</keyword>
<dbReference type="STRING" id="1163730.FFONT_1074"/>
<protein>
    <recommendedName>
        <fullName evidence="4">Cobalt ECF transporter T component CbiQ</fullName>
    </recommendedName>
</protein>
<evidence type="ECO:0000313" key="3">
    <source>
        <dbReference type="Proteomes" id="UP000007391"/>
    </source>
</evidence>
<dbReference type="InParanoid" id="I0A255"/>
<dbReference type="HOGENOM" id="CLU_1163765_0_0_2"/>
<reference evidence="2 3" key="2">
    <citation type="journal article" date="2014" name="Extremophiles">
        <title>Analysis of the complete genome of Fervidococcus fontis confirms the distinct phylogenetic position of the order Fervidicoccales and suggests its environmental function.</title>
        <authorList>
            <person name="Lebedinsky A.V."/>
            <person name="Mardanov A.V."/>
            <person name="Kublanov I.V."/>
            <person name="Gumerov V.M."/>
            <person name="Beletsky A.V."/>
            <person name="Perevalova A.A."/>
            <person name="Bidzhieva S.Kh."/>
            <person name="Bonch-Osmolovskaya E.A."/>
            <person name="Skryabin K.G."/>
            <person name="Ravin N.V."/>
        </authorList>
    </citation>
    <scope>NUCLEOTIDE SEQUENCE [LARGE SCALE GENOMIC DNA]</scope>
    <source>
        <strain evidence="3">DSM 19380 / VKM B-2539 / Kam940</strain>
    </source>
</reference>
<reference evidence="3" key="1">
    <citation type="submission" date="2012-03" db="EMBL/GenBank/DDBJ databases">
        <title>Fervidicoccus fontis complete genome analysis confirms its distinct phylogenetic position and predicts its environmental function.</title>
        <authorList>
            <person name="Lebedinsky A.V."/>
            <person name="Mardanov A.V."/>
            <person name="Gumerov V.M."/>
            <person name="Beletsky A.V."/>
            <person name="Kublanov I.V."/>
            <person name="Perevalova A.A."/>
            <person name="Bonch-Osmolovskaya E.A."/>
            <person name="Ravin N.V."/>
            <person name="Skryabin K.G."/>
        </authorList>
    </citation>
    <scope>NUCLEOTIDE SEQUENCE [LARGE SCALE GENOMIC DNA]</scope>
    <source>
        <strain evidence="3">DSM 19380 / VKM B-2539 / Kam940</strain>
    </source>
</reference>